<accession>A0A6A5CE67</accession>
<dbReference type="Pfam" id="PF00069">
    <property type="entry name" value="Pkinase"/>
    <property type="match status" value="1"/>
</dbReference>
<feature type="binding site" evidence="1">
    <location>
        <position position="182"/>
    </location>
    <ligand>
        <name>ATP</name>
        <dbReference type="ChEBI" id="CHEBI:30616"/>
    </ligand>
</feature>
<dbReference type="GO" id="GO:0005634">
    <property type="term" value="C:nucleus"/>
    <property type="evidence" value="ECO:0007669"/>
    <property type="project" value="TreeGrafter"/>
</dbReference>
<dbReference type="PANTHER" id="PTHR44167">
    <property type="entry name" value="OVARIAN-SPECIFIC SERINE/THREONINE-PROTEIN KINASE LOK-RELATED"/>
    <property type="match status" value="1"/>
</dbReference>
<dbReference type="Proteomes" id="UP000444721">
    <property type="component" value="Unassembled WGS sequence"/>
</dbReference>
<dbReference type="OrthoDB" id="5914771at2759"/>
<dbReference type="VEuPathDB" id="AmoebaDB:FDP41_000783"/>
<dbReference type="GeneID" id="68108001"/>
<reference evidence="3 4" key="1">
    <citation type="journal article" date="2019" name="Sci. Rep.">
        <title>Nanopore sequencing improves the draft genome of the human pathogenic amoeba Naegleria fowleri.</title>
        <authorList>
            <person name="Liechti N."/>
            <person name="Schurch N."/>
            <person name="Bruggmann R."/>
            <person name="Wittwer M."/>
        </authorList>
    </citation>
    <scope>NUCLEOTIDE SEQUENCE [LARGE SCALE GENOMIC DNA]</scope>
    <source>
        <strain evidence="3 4">ATCC 30894</strain>
    </source>
</reference>
<dbReference type="EMBL" id="VFQX01000002">
    <property type="protein sequence ID" value="KAF0984884.1"/>
    <property type="molecule type" value="Genomic_DNA"/>
</dbReference>
<evidence type="ECO:0000313" key="4">
    <source>
        <dbReference type="Proteomes" id="UP000444721"/>
    </source>
</evidence>
<evidence type="ECO:0000256" key="1">
    <source>
        <dbReference type="PROSITE-ProRule" id="PRU10141"/>
    </source>
</evidence>
<gene>
    <name evidence="3" type="ORF">FDP41_000783</name>
</gene>
<dbReference type="PROSITE" id="PS50011">
    <property type="entry name" value="PROTEIN_KINASE_DOM"/>
    <property type="match status" value="1"/>
</dbReference>
<keyword evidence="1" id="KW-0547">Nucleotide-binding</keyword>
<sequence>MARGIEYNAKPYDTSRHVTLGNKRPDVCLIPKNLDIQDVSRVASGFSSILHSIIEVKHTNISNSSAHGQVFFYLTEILRIQKNRREAFGALSTYKSIRFVKAERDENQIHYFITDLFPLCSHESNDQNSDGVQYLSNMLRLHIDIPTPTFSVKIHSFLGIGATSVVYEITDPNDPSSKIAMKLCTSIDRMVVEKEKKILRTLHSKLSSESKKHIPKIVSEGDENTLLMPKYTQLIINKLIPIPFNKLACIVDLLKDVHDAGFFHKDIRPENIVQTTEVDYDLVLLDWGFAEEKSEHYNVSYFQGTVSFCAQDYAKAFIEKHPIPYQKKFDMECLLKCCFYIYDEELRKLFNESSKDNINLVDKLKIYMEIWKDYAESNTIFRTALQNLSYDSIKQALESLQQQQH</sequence>
<dbReference type="GO" id="GO:0005524">
    <property type="term" value="F:ATP binding"/>
    <property type="evidence" value="ECO:0007669"/>
    <property type="project" value="UniProtKB-UniRule"/>
</dbReference>
<dbReference type="Gene3D" id="1.10.510.10">
    <property type="entry name" value="Transferase(Phosphotransferase) domain 1"/>
    <property type="match status" value="1"/>
</dbReference>
<dbReference type="InterPro" id="IPR017441">
    <property type="entry name" value="Protein_kinase_ATP_BS"/>
</dbReference>
<name>A0A6A5CE67_NAEFO</name>
<dbReference type="AlphaFoldDB" id="A0A6A5CE67"/>
<dbReference type="GO" id="GO:0044773">
    <property type="term" value="P:mitotic DNA damage checkpoint signaling"/>
    <property type="evidence" value="ECO:0007669"/>
    <property type="project" value="TreeGrafter"/>
</dbReference>
<organism evidence="3 4">
    <name type="scientific">Naegleria fowleri</name>
    <name type="common">Brain eating amoeba</name>
    <dbReference type="NCBI Taxonomy" id="5763"/>
    <lineage>
        <taxon>Eukaryota</taxon>
        <taxon>Discoba</taxon>
        <taxon>Heterolobosea</taxon>
        <taxon>Tetramitia</taxon>
        <taxon>Eutetramitia</taxon>
        <taxon>Vahlkampfiidae</taxon>
        <taxon>Naegleria</taxon>
    </lineage>
</organism>
<evidence type="ECO:0000259" key="2">
    <source>
        <dbReference type="PROSITE" id="PS50011"/>
    </source>
</evidence>
<dbReference type="SUPFAM" id="SSF56112">
    <property type="entry name" value="Protein kinase-like (PK-like)"/>
    <property type="match status" value="1"/>
</dbReference>
<dbReference type="InterPro" id="IPR011009">
    <property type="entry name" value="Kinase-like_dom_sf"/>
</dbReference>
<keyword evidence="4" id="KW-1185">Reference proteome</keyword>
<comment type="caution">
    <text evidence="3">The sequence shown here is derived from an EMBL/GenBank/DDBJ whole genome shotgun (WGS) entry which is preliminary data.</text>
</comment>
<dbReference type="VEuPathDB" id="AmoebaDB:NF0009970"/>
<dbReference type="PROSITE" id="PS00107">
    <property type="entry name" value="PROTEIN_KINASE_ATP"/>
    <property type="match status" value="1"/>
</dbReference>
<dbReference type="PANTHER" id="PTHR44167:SF24">
    <property type="entry name" value="SERINE_THREONINE-PROTEIN KINASE CHK2"/>
    <property type="match status" value="1"/>
</dbReference>
<keyword evidence="1" id="KW-0067">ATP-binding</keyword>
<dbReference type="SMART" id="SM00220">
    <property type="entry name" value="S_TKc"/>
    <property type="match status" value="1"/>
</dbReference>
<protein>
    <recommendedName>
        <fullName evidence="2">Protein kinase domain-containing protein</fullName>
    </recommendedName>
</protein>
<dbReference type="GO" id="GO:0004674">
    <property type="term" value="F:protein serine/threonine kinase activity"/>
    <property type="evidence" value="ECO:0007669"/>
    <property type="project" value="TreeGrafter"/>
</dbReference>
<dbReference type="RefSeq" id="XP_044569597.1">
    <property type="nucleotide sequence ID" value="XM_044711617.1"/>
</dbReference>
<feature type="domain" description="Protein kinase" evidence="2">
    <location>
        <begin position="152"/>
        <end position="405"/>
    </location>
</feature>
<dbReference type="InterPro" id="IPR000719">
    <property type="entry name" value="Prot_kinase_dom"/>
</dbReference>
<evidence type="ECO:0000313" key="3">
    <source>
        <dbReference type="EMBL" id="KAF0984884.1"/>
    </source>
</evidence>
<dbReference type="VEuPathDB" id="AmoebaDB:NfTy_031860"/>
<proteinExistence type="predicted"/>